<accession>A0AAW0YY20</accession>
<dbReference type="KEGG" id="kne:92181902"/>
<protein>
    <submittedName>
        <fullName evidence="3">Uncharacterized protein</fullName>
    </submittedName>
</protein>
<dbReference type="RefSeq" id="XP_066802155.1">
    <property type="nucleotide sequence ID" value="XM_066947741.1"/>
</dbReference>
<dbReference type="Proteomes" id="UP001388673">
    <property type="component" value="Unassembled WGS sequence"/>
</dbReference>
<feature type="compositionally biased region" description="Low complexity" evidence="1">
    <location>
        <begin position="288"/>
        <end position="299"/>
    </location>
</feature>
<feature type="compositionally biased region" description="Basic and acidic residues" evidence="1">
    <location>
        <begin position="215"/>
        <end position="227"/>
    </location>
</feature>
<feature type="transmembrane region" description="Helical" evidence="2">
    <location>
        <begin position="6"/>
        <end position="27"/>
    </location>
</feature>
<comment type="caution">
    <text evidence="3">The sequence shown here is derived from an EMBL/GenBank/DDBJ whole genome shotgun (WGS) entry which is preliminary data.</text>
</comment>
<proteinExistence type="predicted"/>
<evidence type="ECO:0000313" key="4">
    <source>
        <dbReference type="Proteomes" id="UP001388673"/>
    </source>
</evidence>
<dbReference type="EMBL" id="JBCAWK010000008">
    <property type="protein sequence ID" value="KAK8850724.1"/>
    <property type="molecule type" value="Genomic_DNA"/>
</dbReference>
<evidence type="ECO:0000256" key="2">
    <source>
        <dbReference type="SAM" id="Phobius"/>
    </source>
</evidence>
<evidence type="ECO:0000256" key="1">
    <source>
        <dbReference type="SAM" id="MobiDB-lite"/>
    </source>
</evidence>
<keyword evidence="2" id="KW-0812">Transmembrane</keyword>
<feature type="compositionally biased region" description="Basic and acidic residues" evidence="1">
    <location>
        <begin position="197"/>
        <end position="207"/>
    </location>
</feature>
<keyword evidence="4" id="KW-1185">Reference proteome</keyword>
<dbReference type="AlphaFoldDB" id="A0AAW0YY20"/>
<gene>
    <name evidence="3" type="ORF">IAR55_004644</name>
</gene>
<feature type="region of interest" description="Disordered" evidence="1">
    <location>
        <begin position="169"/>
        <end position="233"/>
    </location>
</feature>
<keyword evidence="2" id="KW-0472">Membrane</keyword>
<sequence length="609" mass="69394">MTGREVAAFVFSAISLLVTLYGWFLSVRKQMDMFTHMSIDQREACRRLISNKVGDDDKGQKEDEKVVYGKESLLLTIVLFVPRATWWSLGQIIDTIVTLLIWTGRLFVQFNRVLVGEPREGGISIPYQPDYLVHVQTHYHWILQTLRSVTVRQPSFDFLGLGTEIEKHLSDEKGSKCSTTPPPKGKTAFSSLASESSKPRTDADRPAEPVASPQDGRRTEVQEHRDPAPSSMVMQRYYDQSLRSGSVSISLPSSPSVRRVEMDTVPIPELPFQASSLVLPKPPAPEEQQSSSQQASSRSNGLPIETRPPFNFLNDRRRRIPDPPIHGTTAYNLEVMLHGDRPKTRSISLDSPELRFDGNRCLFLASASGYWSLLTAVFIDWGRPSSTGSGKFLRAISPWGTTTFYRVNFETFAHFEPRPFLNQSLGECLHLRDYEDKWGRMEETNFFGTCFMVHMQERTARRIYLLAKDLYLNNRTSLGDKDVVDIVDDEDHRTAYSYSQAAVNLFDLYLNKYASAPSEVEIWTRVSDDPLEWNLFGDETTRLHPVCNELDLGSLMAKERRAESEAQKLGLRDYQTFITAKLRRLIKKAVVYDDRFAEMGFQEGNLWIG</sequence>
<name>A0AAW0YY20_9TREE</name>
<evidence type="ECO:0000313" key="3">
    <source>
        <dbReference type="EMBL" id="KAK8850724.1"/>
    </source>
</evidence>
<feature type="region of interest" description="Disordered" evidence="1">
    <location>
        <begin position="276"/>
        <end position="325"/>
    </location>
</feature>
<organism evidence="3 4">
    <name type="scientific">Kwoniella newhampshirensis</name>
    <dbReference type="NCBI Taxonomy" id="1651941"/>
    <lineage>
        <taxon>Eukaryota</taxon>
        <taxon>Fungi</taxon>
        <taxon>Dikarya</taxon>
        <taxon>Basidiomycota</taxon>
        <taxon>Agaricomycotina</taxon>
        <taxon>Tremellomycetes</taxon>
        <taxon>Tremellales</taxon>
        <taxon>Cryptococcaceae</taxon>
        <taxon>Kwoniella</taxon>
    </lineage>
</organism>
<keyword evidence="2" id="KW-1133">Transmembrane helix</keyword>
<reference evidence="3 4" key="1">
    <citation type="journal article" date="2024" name="bioRxiv">
        <title>Comparative genomics of Cryptococcus and Kwoniella reveals pathogenesis evolution and contrasting karyotype dynamics via intercentromeric recombination or chromosome fusion.</title>
        <authorList>
            <person name="Coelho M.A."/>
            <person name="David-Palma M."/>
            <person name="Shea T."/>
            <person name="Bowers K."/>
            <person name="McGinley-Smith S."/>
            <person name="Mohammad A.W."/>
            <person name="Gnirke A."/>
            <person name="Yurkov A.M."/>
            <person name="Nowrousian M."/>
            <person name="Sun S."/>
            <person name="Cuomo C.A."/>
            <person name="Heitman J."/>
        </authorList>
    </citation>
    <scope>NUCLEOTIDE SEQUENCE [LARGE SCALE GENOMIC DNA]</scope>
    <source>
        <strain evidence="3 4">CBS 13917</strain>
    </source>
</reference>
<dbReference type="GeneID" id="92181902"/>